<comment type="function">
    <text evidence="8">Uptake of L-lactate across the membrane. Can also transport D-lactate and glycolate.</text>
</comment>
<evidence type="ECO:0000256" key="6">
    <source>
        <dbReference type="ARBA" id="ARBA00022989"/>
    </source>
</evidence>
<keyword evidence="6 8" id="KW-1133">Transmembrane helix</keyword>
<feature type="transmembrane region" description="Helical" evidence="8">
    <location>
        <begin position="482"/>
        <end position="504"/>
    </location>
</feature>
<dbReference type="GO" id="GO:0005886">
    <property type="term" value="C:plasma membrane"/>
    <property type="evidence" value="ECO:0007669"/>
    <property type="project" value="UniProtKB-SubCell"/>
</dbReference>
<dbReference type="GO" id="GO:0015129">
    <property type="term" value="F:lactate transmembrane transporter activity"/>
    <property type="evidence" value="ECO:0007669"/>
    <property type="project" value="UniProtKB-UniRule"/>
</dbReference>
<feature type="transmembrane region" description="Helical" evidence="8">
    <location>
        <begin position="170"/>
        <end position="188"/>
    </location>
</feature>
<feature type="transmembrane region" description="Helical" evidence="8">
    <location>
        <begin position="46"/>
        <end position="65"/>
    </location>
</feature>
<dbReference type="GO" id="GO:0015295">
    <property type="term" value="F:solute:proton symporter activity"/>
    <property type="evidence" value="ECO:0007669"/>
    <property type="project" value="TreeGrafter"/>
</dbReference>
<feature type="transmembrane region" description="Helical" evidence="8">
    <location>
        <begin position="71"/>
        <end position="90"/>
    </location>
</feature>
<dbReference type="AlphaFoldDB" id="A0AAP5MBR7"/>
<keyword evidence="4 8" id="KW-1003">Cell membrane</keyword>
<evidence type="ECO:0000256" key="2">
    <source>
        <dbReference type="ARBA" id="ARBA00010100"/>
    </source>
</evidence>
<comment type="subcellular location">
    <subcellularLocation>
        <location evidence="1 8">Cell membrane</location>
        <topology evidence="1 8">Multi-pass membrane protein</topology>
    </subcellularLocation>
</comment>
<accession>A0AAP5MBR7</accession>
<comment type="similarity">
    <text evidence="2 8">Belongs to the lactate permease family.</text>
</comment>
<evidence type="ECO:0000256" key="5">
    <source>
        <dbReference type="ARBA" id="ARBA00022692"/>
    </source>
</evidence>
<dbReference type="PANTHER" id="PTHR30003:SF0">
    <property type="entry name" value="GLYCOLATE PERMEASE GLCA-RELATED"/>
    <property type="match status" value="1"/>
</dbReference>
<name>A0AAP5MBR7_9CYAN</name>
<evidence type="ECO:0000313" key="9">
    <source>
        <dbReference type="EMBL" id="MDR9897453.1"/>
    </source>
</evidence>
<feature type="transmembrane region" description="Helical" evidence="8">
    <location>
        <begin position="20"/>
        <end position="39"/>
    </location>
</feature>
<evidence type="ECO:0000256" key="4">
    <source>
        <dbReference type="ARBA" id="ARBA00022475"/>
    </source>
</evidence>
<sequence>MQNTSILQRTLSFIKEGNLLETFLAILPLGVSILMLVVLQRGGKQAGIATLISSIIPTLIFPFFHLSAEQLFIALGKGVSASLLVFYLLLPSLLLYHLLQATGGMRVLGWGIARLVPDRDIQVLLLVMGLAPFAESVTGFGVGTILIIPIFVALDFSLTQSAILGMLGQMAIPWGGLGIGTILGAQLTNLDPSILAAHTALLTAPLPSVYGLVALAVAGGKKSCQHQWSAAIAVGAILSVSLYVFSLSLGVELAGIIASVIAICILLACGYVEVRKNRQKGVLSTSSNRPKKTISFQSNVNSTDQKIGTVKLSLWQVLAPYIFLTALLLVSRLILPIKIWLQSHFVLSIPAINLNLALLYNPGFTIFVTVFAAVKILGVGRSQFRVGVMSAWRQFLPGGVAIACFLMASQVMQTSGMMTTIGTAAATLGHNYKWVAPWLAALGGWVTGSSTSSNALFSQLQLAISTRSGLPLDWLMSAQNGASAHATIIAPARMILAATTVGLYKGEALLLRLMAPLALAAVAITMLLLALATNY</sequence>
<feature type="transmembrane region" description="Helical" evidence="8">
    <location>
        <begin position="395"/>
        <end position="412"/>
    </location>
</feature>
<keyword evidence="3 8" id="KW-0813">Transport</keyword>
<comment type="caution">
    <text evidence="9">The sequence shown here is derived from an EMBL/GenBank/DDBJ whole genome shotgun (WGS) entry which is preliminary data.</text>
</comment>
<evidence type="ECO:0000256" key="8">
    <source>
        <dbReference type="RuleBase" id="RU365092"/>
    </source>
</evidence>
<dbReference type="EMBL" id="JAALHA020000012">
    <property type="protein sequence ID" value="MDR9897453.1"/>
    <property type="molecule type" value="Genomic_DNA"/>
</dbReference>
<dbReference type="InterPro" id="IPR003804">
    <property type="entry name" value="Lactate_perm"/>
</dbReference>
<organism evidence="9 10">
    <name type="scientific">Aetokthonos hydrillicola Thurmond2011</name>
    <dbReference type="NCBI Taxonomy" id="2712845"/>
    <lineage>
        <taxon>Bacteria</taxon>
        <taxon>Bacillati</taxon>
        <taxon>Cyanobacteriota</taxon>
        <taxon>Cyanophyceae</taxon>
        <taxon>Nostocales</taxon>
        <taxon>Hapalosiphonaceae</taxon>
        <taxon>Aetokthonos</taxon>
    </lineage>
</organism>
<dbReference type="Proteomes" id="UP000667802">
    <property type="component" value="Unassembled WGS sequence"/>
</dbReference>
<evidence type="ECO:0000256" key="3">
    <source>
        <dbReference type="ARBA" id="ARBA00022448"/>
    </source>
</evidence>
<gene>
    <name evidence="9" type="ORF">G7B40_023205</name>
</gene>
<feature type="transmembrane region" description="Helical" evidence="8">
    <location>
        <begin position="253"/>
        <end position="274"/>
    </location>
</feature>
<keyword evidence="7 8" id="KW-0472">Membrane</keyword>
<feature type="transmembrane region" description="Helical" evidence="8">
    <location>
        <begin position="511"/>
        <end position="532"/>
    </location>
</feature>
<feature type="transmembrane region" description="Helical" evidence="8">
    <location>
        <begin position="194"/>
        <end position="216"/>
    </location>
</feature>
<dbReference type="PANTHER" id="PTHR30003">
    <property type="entry name" value="L-LACTATE PERMEASE"/>
    <property type="match status" value="1"/>
</dbReference>
<keyword evidence="10" id="KW-1185">Reference proteome</keyword>
<protein>
    <recommendedName>
        <fullName evidence="8">L-lactate permease</fullName>
    </recommendedName>
</protein>
<dbReference type="RefSeq" id="WP_208339184.1">
    <property type="nucleotide sequence ID" value="NZ_CAWQFN010000498.1"/>
</dbReference>
<feature type="transmembrane region" description="Helical" evidence="8">
    <location>
        <begin position="228"/>
        <end position="247"/>
    </location>
</feature>
<feature type="transmembrane region" description="Helical" evidence="8">
    <location>
        <begin position="312"/>
        <end position="334"/>
    </location>
</feature>
<evidence type="ECO:0000256" key="7">
    <source>
        <dbReference type="ARBA" id="ARBA00023136"/>
    </source>
</evidence>
<keyword evidence="5 8" id="KW-0812">Transmembrane</keyword>
<dbReference type="Pfam" id="PF02652">
    <property type="entry name" value="Lactate_perm"/>
    <property type="match status" value="1"/>
</dbReference>
<reference evidence="10" key="1">
    <citation type="journal article" date="2021" name="Science">
        <title>Hunting the eagle killer: A cyanobacterial neurotoxin causes vacuolar myelinopathy.</title>
        <authorList>
            <person name="Breinlinger S."/>
            <person name="Phillips T.J."/>
            <person name="Haram B.N."/>
            <person name="Mares J."/>
            <person name="Martinez Yerena J.A."/>
            <person name="Hrouzek P."/>
            <person name="Sobotka R."/>
            <person name="Henderson W.M."/>
            <person name="Schmieder P."/>
            <person name="Williams S.M."/>
            <person name="Lauderdale J.D."/>
            <person name="Wilde H.D."/>
            <person name="Gerrin W."/>
            <person name="Kust A."/>
            <person name="Washington J.W."/>
            <person name="Wagner C."/>
            <person name="Geier B."/>
            <person name="Liebeke M."/>
            <person name="Enke H."/>
            <person name="Niedermeyer T.H.J."/>
            <person name="Wilde S.B."/>
        </authorList>
    </citation>
    <scope>NUCLEOTIDE SEQUENCE [LARGE SCALE GENOMIC DNA]</scope>
    <source>
        <strain evidence="10">Thurmond2011</strain>
    </source>
</reference>
<evidence type="ECO:0000313" key="10">
    <source>
        <dbReference type="Proteomes" id="UP000667802"/>
    </source>
</evidence>
<evidence type="ECO:0000256" key="1">
    <source>
        <dbReference type="ARBA" id="ARBA00004651"/>
    </source>
</evidence>
<feature type="transmembrane region" description="Helical" evidence="8">
    <location>
        <begin position="137"/>
        <end position="158"/>
    </location>
</feature>
<proteinExistence type="inferred from homology"/>
<feature type="transmembrane region" description="Helical" evidence="8">
    <location>
        <begin position="354"/>
        <end position="374"/>
    </location>
</feature>